<evidence type="ECO:0000259" key="6">
    <source>
        <dbReference type="PROSITE" id="PS51700"/>
    </source>
</evidence>
<dbReference type="InParanoid" id="I4YB88"/>
<evidence type="ECO:0000256" key="5">
    <source>
        <dbReference type="SAM" id="MobiDB-lite"/>
    </source>
</evidence>
<dbReference type="eggNOG" id="KOG1849">
    <property type="taxonomic scope" value="Eukaryota"/>
</dbReference>
<dbReference type="GO" id="GO:0044732">
    <property type="term" value="C:mitotic spindle pole body"/>
    <property type="evidence" value="ECO:0007669"/>
    <property type="project" value="TreeGrafter"/>
</dbReference>
<dbReference type="OrthoDB" id="10255632at2759"/>
<evidence type="ECO:0000313" key="7">
    <source>
        <dbReference type="EMBL" id="EIM21230.1"/>
    </source>
</evidence>
<dbReference type="FunCoup" id="I4YB88">
    <property type="interactions" value="70"/>
</dbReference>
<evidence type="ECO:0000313" key="8">
    <source>
        <dbReference type="Proteomes" id="UP000005242"/>
    </source>
</evidence>
<feature type="region of interest" description="Disordered" evidence="5">
    <location>
        <begin position="1"/>
        <end position="28"/>
    </location>
</feature>
<evidence type="ECO:0000256" key="3">
    <source>
        <dbReference type="ARBA" id="ARBA00022801"/>
    </source>
</evidence>
<keyword evidence="8" id="KW-1185">Reference proteome</keyword>
<dbReference type="EMBL" id="JH668233">
    <property type="protein sequence ID" value="EIM21230.1"/>
    <property type="molecule type" value="Genomic_DNA"/>
</dbReference>
<proteinExistence type="predicted"/>
<dbReference type="GeneID" id="18473980"/>
<dbReference type="GO" id="GO:0006508">
    <property type="term" value="P:proteolysis"/>
    <property type="evidence" value="ECO:0007669"/>
    <property type="project" value="InterPro"/>
</dbReference>
<sequence length="2090" mass="235494">MASAASRKTATRMPSRTKLTSNNTNQTMIQPHEFVDRLLDLSNCTDNLHKQLTMTLQAKQSTRTDTLPKSERATLALRSCNACLKSFSSVSRSPTKDGLKMENLPHLIASARLSLATLRELEESLPTKAVDICRATLKCVEECNLLGFTKSALLELIALHPFLCRQLSNETSTPVQIPPNKPQGILVHVIPKEKIPVDLASVQLLYYQLSIRILLSLPNIDLLAMSSALSINGSLISQLPSLRQSLQMEPYANGTTTLFKLLCRATTEQEKPSSSTALIHFKIRSKALMLINHNHNLDLNLWWTQGWKFGLSLLRSAEDALVPYTNVVKPFWSNMIEFAQARNQSRFMEGKGWIDFCEGWMSIAKKLDDISSLQLIAKLLSNDTNNSNEDTDELASDLSALTLSADKESLFTKYNVILLTTTAKLSSKSSLDDLKDRDYSNIIHVLDSLKHLDLDDIMFCKAERNVDGIRRVIYNRIAEMGEMNPQCEKLCVLQSYLALWTEHQLQKSRSLSPPLLYGTLDSLLQLAQLRVNDSTESMNYLNRALAFIEPLKSPQANRLVASAFWNWSCTLFQDGKAGTEADCIPAVESCLKVAEDGIAMCNETIARHPNDGFKGDQEMLKIMIDQRPKRYELLAICYSKVHDNQSAYEAFCNSILSSLQTTSSPINREIDKLDDSHSYSILVKKAMQIGLSRLMLPPQDLSLCARAEKLNIDQDVKCTLIELQIRQIEERAWSDQNASSAVIHMILELIGSAGYDISRNPLKKARILLRLMEQIVLGPSVDLEGIHIPAVEVLFEEVRSCVQREDYVEDTSLKTSTMSFMLSAHMFLAIYYYRSSDTPLEGSSSALREARHTKEILKTILGTGGPRRSSILRDNNLRASSTQNQTREINNPSSKTRSVSTRQTTTTRVTRSRQVPASQTSKAPTGRATRPTAATRRVVKPATTISKSLKSNDDVKSTDSNNNQFDDIERCYNSLRLLTEMLGILGHTFLRLDFLKLLRKICQSQQRKSENKCEDYLLASTTLAAEYVKIGKISRAGAVFAQVASMKEVPANKTSVSWISSQIEFNLRYSEYLAITENHEKSIMAYNDAFVLKELLDSTIEKDSQKNPLSRTLQCERVAIAASVYSKIAYYREDVPTTLKYLAQALRLYNNAARHISKLTPKRESRSMRDDNDPFSMEVDEPNESQSSPHLNVFENRKCTGIHWRISQSLLDCLILLSSIYTSRGSSREAEFFLGQANNLTETLASPNFDAKINAAKAELNLALNDLDQSKKDIDKALYSLGGQDDTESSVLIKKAKGDLQFRLESNADASAGYLSACLILERLDKVYNEIETSTTSPKKSNNDFVNDATIYDPILPEIFGHLLRQRIWLLSEDEKNAESQKLLDKLFNFPTNSINKAEENLLLGKMRLREAYNSFQSDLFMSSLSDALISVPCGSVVNGHDSNSLNSRQPSIETLADAEKFFMSALELNIDKTSIKDIRQACLGIALIKSFQTSLGKVSKNNSRLAATYLDLGSAVTLRRELLEVIDNKLSHSESRNDMDWPGIDQLNQIKSLSPHKRNSKRLFIPSPSPLGSPMHESENLFNEDLSINKYWEDIKSRHLREFNNPEEGLVETINQLPNNYSVISISITDDKKTMFVVKFRKNSEPLLVSLPLDNRQNKREGGGEEGAFTYRDAIDELQSIIEESDKSIKSASDGQVITDDDKVDWWNCRKHLDSRMRQFVKNIEFCWLGVFKSLFLKPTAKSENALNGLRGCLEKVFKRHIHSNGRKRLNSKVKLDDALLECFSALQTNCKDEELEDLIYFVLDIHGFHGIQLALAEIDIDQATVDIRSALEEYSNKFSDDNQVEDDQHTFIILDKMTQTMPWESIPTLRNQSVSRIPSIGFLRDRMDLIKHLHQDKFYVNPKKTFCLINPSGDLKRTQKNFEGWFTKLKEIGWKGITGREPLEVEIANALETNDLFIYFGHGGGQKYIRSQKIRNLKKCATTMLWGCSSGSLKSTGDFDSYGNPTNYLLAGCPSLVANLWDVTDRDIDRLSQSVFDKLGLNYDSISNNKCQDSITITEAIASSRKDCRLKYLTGSAVVVYGIPIQLR</sequence>
<dbReference type="GO" id="GO:0051307">
    <property type="term" value="P:meiotic chromosome separation"/>
    <property type="evidence" value="ECO:0007669"/>
    <property type="project" value="TreeGrafter"/>
</dbReference>
<dbReference type="PROSITE" id="PS51700">
    <property type="entry name" value="SEPARIN"/>
    <property type="match status" value="1"/>
</dbReference>
<dbReference type="EC" id="3.4.22.49" evidence="2"/>
<dbReference type="KEGG" id="wse:WALSEDRAFT_60488"/>
<dbReference type="RefSeq" id="XP_006958586.1">
    <property type="nucleotide sequence ID" value="XM_006958524.1"/>
</dbReference>
<dbReference type="HOGENOM" id="CLU_000777_0_0_1"/>
<feature type="region of interest" description="Disordered" evidence="5">
    <location>
        <begin position="1160"/>
        <end position="1189"/>
    </location>
</feature>
<gene>
    <name evidence="7" type="ORF">WALSEDRAFT_60488</name>
</gene>
<dbReference type="GO" id="GO:0005737">
    <property type="term" value="C:cytoplasm"/>
    <property type="evidence" value="ECO:0007669"/>
    <property type="project" value="TreeGrafter"/>
</dbReference>
<dbReference type="STRING" id="671144.I4YB88"/>
<feature type="compositionally biased region" description="Low complexity" evidence="5">
    <location>
        <begin position="923"/>
        <end position="936"/>
    </location>
</feature>
<evidence type="ECO:0000256" key="4">
    <source>
        <dbReference type="ARBA" id="ARBA00022829"/>
    </source>
</evidence>
<feature type="region of interest" description="Disordered" evidence="5">
    <location>
        <begin position="860"/>
        <end position="961"/>
    </location>
</feature>
<dbReference type="GO" id="GO:0005634">
    <property type="term" value="C:nucleus"/>
    <property type="evidence" value="ECO:0007669"/>
    <property type="project" value="InterPro"/>
</dbReference>
<dbReference type="PANTHER" id="PTHR12792">
    <property type="entry name" value="EXTRA SPINDLE POLES 1-RELATED"/>
    <property type="match status" value="1"/>
</dbReference>
<dbReference type="GO" id="GO:0004197">
    <property type="term" value="F:cysteine-type endopeptidase activity"/>
    <property type="evidence" value="ECO:0007669"/>
    <property type="project" value="InterPro"/>
</dbReference>
<dbReference type="OMA" id="CLMRIEQ"/>
<comment type="catalytic activity">
    <reaction evidence="1">
        <text>All bonds known to be hydrolyzed by this endopeptidase have arginine in P1 and an acidic residue in P4. P6 is often occupied by an acidic residue or by a hydroxy-amino-acid residue, the phosphorylation of which enhances cleavage.</text>
        <dbReference type="EC" id="3.4.22.49"/>
    </reaction>
</comment>
<dbReference type="InterPro" id="IPR030397">
    <property type="entry name" value="SEPARIN_core_dom"/>
</dbReference>
<feature type="compositionally biased region" description="Low complexity" evidence="5">
    <location>
        <begin position="893"/>
        <end position="915"/>
    </location>
</feature>
<organism evidence="7 8">
    <name type="scientific">Wallemia mellicola (strain ATCC MYA-4683 / CBS 633.66)</name>
    <name type="common">Wallemia sebi (CBS 633.66)</name>
    <dbReference type="NCBI Taxonomy" id="671144"/>
    <lineage>
        <taxon>Eukaryota</taxon>
        <taxon>Fungi</taxon>
        <taxon>Dikarya</taxon>
        <taxon>Basidiomycota</taxon>
        <taxon>Wallemiomycotina</taxon>
        <taxon>Wallemiomycetes</taxon>
        <taxon>Wallemiales</taxon>
        <taxon>Wallemiaceae</taxon>
        <taxon>Wallemia</taxon>
    </lineage>
</organism>
<protein>
    <recommendedName>
        <fullName evidence="2">separase</fullName>
        <ecNumber evidence="2">3.4.22.49</ecNumber>
    </recommendedName>
</protein>
<feature type="domain" description="Peptidase C50" evidence="6">
    <location>
        <begin position="1904"/>
        <end position="2001"/>
    </location>
</feature>
<dbReference type="PANTHER" id="PTHR12792:SF0">
    <property type="entry name" value="SEPARIN"/>
    <property type="match status" value="1"/>
</dbReference>
<dbReference type="Proteomes" id="UP000005242">
    <property type="component" value="Unassembled WGS sequence"/>
</dbReference>
<name>I4YB88_WALMC</name>
<dbReference type="GO" id="GO:0072686">
    <property type="term" value="C:mitotic spindle"/>
    <property type="evidence" value="ECO:0007669"/>
    <property type="project" value="TreeGrafter"/>
</dbReference>
<dbReference type="InterPro" id="IPR005314">
    <property type="entry name" value="Peptidase_C50"/>
</dbReference>
<reference evidence="7 8" key="1">
    <citation type="journal article" date="2012" name="Fungal Genet. Biol.">
        <title>The genome of the xerotolerant mold Wallemia sebi reveals adaptations to osmotic stress and suggests cryptic sexual reproduction.</title>
        <authorList>
            <person name="Padamsee M."/>
            <person name="Kumar T.K.A."/>
            <person name="Riley R."/>
            <person name="Binder M."/>
            <person name="Boyd A."/>
            <person name="Calvo A.M."/>
            <person name="Furukawa K."/>
            <person name="Hesse C."/>
            <person name="Hohmann S."/>
            <person name="James T.Y."/>
            <person name="LaButti K."/>
            <person name="Lapidus A."/>
            <person name="Lindquist E."/>
            <person name="Lucas S."/>
            <person name="Miller K."/>
            <person name="Shantappa S."/>
            <person name="Grigoriev I.V."/>
            <person name="Hibbett D.S."/>
            <person name="McLaughlin D.J."/>
            <person name="Spatafora J.W."/>
            <person name="Aime M.C."/>
        </authorList>
    </citation>
    <scope>NUCLEOTIDE SEQUENCE [LARGE SCALE GENOMIC DNA]</scope>
    <source>
        <strain evidence="8">ATCC MYA-4683 / CBS 633.66</strain>
    </source>
</reference>
<dbReference type="Pfam" id="PF03568">
    <property type="entry name" value="Separin_C"/>
    <property type="match status" value="1"/>
</dbReference>
<accession>I4YB88</accession>
<keyword evidence="4" id="KW-0159">Chromosome partition</keyword>
<evidence type="ECO:0000256" key="1">
    <source>
        <dbReference type="ARBA" id="ARBA00000451"/>
    </source>
</evidence>
<evidence type="ECO:0000256" key="2">
    <source>
        <dbReference type="ARBA" id="ARBA00012489"/>
    </source>
</evidence>
<feature type="compositionally biased region" description="Polar residues" evidence="5">
    <location>
        <begin position="877"/>
        <end position="892"/>
    </location>
</feature>
<feature type="compositionally biased region" description="Basic and acidic residues" evidence="5">
    <location>
        <begin position="1161"/>
        <end position="1172"/>
    </location>
</feature>
<keyword evidence="3" id="KW-0378">Hydrolase</keyword>